<evidence type="ECO:0000313" key="2">
    <source>
        <dbReference type="Proteomes" id="UP001168552"/>
    </source>
</evidence>
<accession>A0ABT8F6T5</accession>
<organism evidence="1 2">
    <name type="scientific">Shiella aurantiaca</name>
    <dbReference type="NCBI Taxonomy" id="3058365"/>
    <lineage>
        <taxon>Bacteria</taxon>
        <taxon>Pseudomonadati</taxon>
        <taxon>Bacteroidota</taxon>
        <taxon>Cytophagia</taxon>
        <taxon>Cytophagales</taxon>
        <taxon>Shiellaceae</taxon>
        <taxon>Shiella</taxon>
    </lineage>
</organism>
<dbReference type="EMBL" id="JAUHJS010000004">
    <property type="protein sequence ID" value="MDN4165681.1"/>
    <property type="molecule type" value="Genomic_DNA"/>
</dbReference>
<name>A0ABT8F6T5_9BACT</name>
<evidence type="ECO:0000313" key="1">
    <source>
        <dbReference type="EMBL" id="MDN4165681.1"/>
    </source>
</evidence>
<comment type="caution">
    <text evidence="1">The sequence shown here is derived from an EMBL/GenBank/DDBJ whole genome shotgun (WGS) entry which is preliminary data.</text>
</comment>
<keyword evidence="2" id="KW-1185">Reference proteome</keyword>
<protein>
    <recommendedName>
        <fullName evidence="3">Lipoprotein</fullName>
    </recommendedName>
</protein>
<dbReference type="RefSeq" id="WP_320004211.1">
    <property type="nucleotide sequence ID" value="NZ_JAUHJS010000004.1"/>
</dbReference>
<proteinExistence type="predicted"/>
<sequence>MKRPQSFYFLLSLVLLVIACKDPHEKEITEMEQYLRQNLGITYYQSEEFYLSDTIYRQPYLDSLYRLKQQYLDTFSQLEVLQKPISLAELGELRNQELKFRGLPNYYDVLFSKPCETAWCQEFKAQLTETDSLITQFAQLGEQNITLWANVAWYKHRKHYFYVQRDSAAYWLELKNDLQTAKKIDQLIRKLEKNNSAEVLYYEAYHRYQMHDSTEAEYTAEIRVQYDTLFRIMKISPWNP</sequence>
<gene>
    <name evidence="1" type="ORF">QWY31_09215</name>
</gene>
<reference evidence="1" key="1">
    <citation type="submission" date="2023-06" db="EMBL/GenBank/DDBJ databases">
        <title>Cytophagales bacterium Strain LB-30, isolated from soil.</title>
        <authorList>
            <person name="Liu B."/>
        </authorList>
    </citation>
    <scope>NUCLEOTIDE SEQUENCE</scope>
    <source>
        <strain evidence="1">LB-30</strain>
    </source>
</reference>
<evidence type="ECO:0008006" key="3">
    <source>
        <dbReference type="Google" id="ProtNLM"/>
    </source>
</evidence>
<dbReference type="PROSITE" id="PS51257">
    <property type="entry name" value="PROKAR_LIPOPROTEIN"/>
    <property type="match status" value="1"/>
</dbReference>
<dbReference type="Proteomes" id="UP001168552">
    <property type="component" value="Unassembled WGS sequence"/>
</dbReference>